<dbReference type="Pfam" id="PF00702">
    <property type="entry name" value="Hydrolase"/>
    <property type="match status" value="1"/>
</dbReference>
<evidence type="ECO:0000256" key="1">
    <source>
        <dbReference type="ARBA" id="ARBA00001946"/>
    </source>
</evidence>
<comment type="similarity">
    <text evidence="2">Belongs to the HAD-like hydrolase superfamily. CbbY/CbbZ/Gph/YieH family.</text>
</comment>
<dbReference type="RefSeq" id="WP_132831236.1">
    <property type="nucleotide sequence ID" value="NZ_SMFP01000019.1"/>
</dbReference>
<gene>
    <name evidence="5" type="ORF">E1B25_19385</name>
</gene>
<proteinExistence type="inferred from homology"/>
<name>A0A4R5EJ66_9RHOB</name>
<sequence length="219" mass="23072">MKDAIFFDCDGVLVDSEPLSAQTTADLLATHDIEMSWQEANDIFIGKSMKDALALVHASYGVSLPASFVEAHEALLFQRFEADLRPIDGMAALLCEIDRPRCITSNSTHRRLAVTLATTGLGAFFQENVFSAEDVTQGKPAPDLFLHAARVMGADIAKCTVIDDNVSGIQAAIAAGARAIGFTGGSHVAWDQADRLHAAGACCVAANTPALLSALRAAA</sequence>
<evidence type="ECO:0000256" key="2">
    <source>
        <dbReference type="ARBA" id="ARBA00006171"/>
    </source>
</evidence>
<dbReference type="OrthoDB" id="9797743at2"/>
<dbReference type="EMBL" id="SMFP01000019">
    <property type="protein sequence ID" value="TDE34498.1"/>
    <property type="molecule type" value="Genomic_DNA"/>
</dbReference>
<dbReference type="NCBIfam" id="TIGR01509">
    <property type="entry name" value="HAD-SF-IA-v3"/>
    <property type="match status" value="1"/>
</dbReference>
<dbReference type="GO" id="GO:0016787">
    <property type="term" value="F:hydrolase activity"/>
    <property type="evidence" value="ECO:0007669"/>
    <property type="project" value="UniProtKB-KW"/>
</dbReference>
<organism evidence="5 6">
    <name type="scientific">Antarcticimicrobium sediminis</name>
    <dbReference type="NCBI Taxonomy" id="2546227"/>
    <lineage>
        <taxon>Bacteria</taxon>
        <taxon>Pseudomonadati</taxon>
        <taxon>Pseudomonadota</taxon>
        <taxon>Alphaproteobacteria</taxon>
        <taxon>Rhodobacterales</taxon>
        <taxon>Paracoccaceae</taxon>
        <taxon>Antarcticimicrobium</taxon>
    </lineage>
</organism>
<keyword evidence="6" id="KW-1185">Reference proteome</keyword>
<dbReference type="Gene3D" id="1.10.150.240">
    <property type="entry name" value="Putative phosphatase, domain 2"/>
    <property type="match status" value="1"/>
</dbReference>
<evidence type="ECO:0000256" key="3">
    <source>
        <dbReference type="ARBA" id="ARBA00022723"/>
    </source>
</evidence>
<dbReference type="InterPro" id="IPR006439">
    <property type="entry name" value="HAD-SF_hydro_IA"/>
</dbReference>
<evidence type="ECO:0000313" key="5">
    <source>
        <dbReference type="EMBL" id="TDE34498.1"/>
    </source>
</evidence>
<dbReference type="AlphaFoldDB" id="A0A4R5EJ66"/>
<dbReference type="PANTHER" id="PTHR46193">
    <property type="entry name" value="6-PHOSPHOGLUCONATE PHOSPHATASE"/>
    <property type="match status" value="1"/>
</dbReference>
<keyword evidence="4" id="KW-0460">Magnesium</keyword>
<dbReference type="InterPro" id="IPR036412">
    <property type="entry name" value="HAD-like_sf"/>
</dbReference>
<evidence type="ECO:0000256" key="4">
    <source>
        <dbReference type="ARBA" id="ARBA00022842"/>
    </source>
</evidence>
<keyword evidence="5" id="KW-0378">Hydrolase</keyword>
<dbReference type="Proteomes" id="UP000294662">
    <property type="component" value="Unassembled WGS sequence"/>
</dbReference>
<dbReference type="InterPro" id="IPR023198">
    <property type="entry name" value="PGP-like_dom2"/>
</dbReference>
<dbReference type="SUPFAM" id="SSF56784">
    <property type="entry name" value="HAD-like"/>
    <property type="match status" value="1"/>
</dbReference>
<protein>
    <submittedName>
        <fullName evidence="5">HAD family hydrolase</fullName>
    </submittedName>
</protein>
<evidence type="ECO:0000313" key="6">
    <source>
        <dbReference type="Proteomes" id="UP000294662"/>
    </source>
</evidence>
<comment type="cofactor">
    <cofactor evidence="1">
        <name>Mg(2+)</name>
        <dbReference type="ChEBI" id="CHEBI:18420"/>
    </cofactor>
</comment>
<dbReference type="GO" id="GO:0046872">
    <property type="term" value="F:metal ion binding"/>
    <property type="evidence" value="ECO:0007669"/>
    <property type="project" value="UniProtKB-KW"/>
</dbReference>
<dbReference type="SFLD" id="SFLDG01135">
    <property type="entry name" value="C1.5.6:_HAD__Beta-PGM__Phospha"/>
    <property type="match status" value="1"/>
</dbReference>
<dbReference type="InterPro" id="IPR023214">
    <property type="entry name" value="HAD_sf"/>
</dbReference>
<dbReference type="SFLD" id="SFLDG01129">
    <property type="entry name" value="C1.5:_HAD__Beta-PGM__Phosphata"/>
    <property type="match status" value="1"/>
</dbReference>
<dbReference type="PANTHER" id="PTHR46193:SF10">
    <property type="entry name" value="6-PHOSPHOGLUCONATE PHOSPHATASE"/>
    <property type="match status" value="1"/>
</dbReference>
<dbReference type="InterPro" id="IPR051600">
    <property type="entry name" value="Beta-PGM-like"/>
</dbReference>
<keyword evidence="3" id="KW-0479">Metal-binding</keyword>
<accession>A0A4R5EJ66</accession>
<reference evidence="5 6" key="1">
    <citation type="submission" date="2019-03" db="EMBL/GenBank/DDBJ databases">
        <authorList>
            <person name="Zhang S."/>
        </authorList>
    </citation>
    <scope>NUCLEOTIDE SEQUENCE [LARGE SCALE GENOMIC DNA]</scope>
    <source>
        <strain evidence="5 6">S4J41</strain>
    </source>
</reference>
<dbReference type="Gene3D" id="3.40.50.1000">
    <property type="entry name" value="HAD superfamily/HAD-like"/>
    <property type="match status" value="1"/>
</dbReference>
<dbReference type="SFLD" id="SFLDS00003">
    <property type="entry name" value="Haloacid_Dehalogenase"/>
    <property type="match status" value="1"/>
</dbReference>
<comment type="caution">
    <text evidence="5">The sequence shown here is derived from an EMBL/GenBank/DDBJ whole genome shotgun (WGS) entry which is preliminary data.</text>
</comment>